<organism evidence="2 3">
    <name type="scientific">Oryza meyeriana var. granulata</name>
    <dbReference type="NCBI Taxonomy" id="110450"/>
    <lineage>
        <taxon>Eukaryota</taxon>
        <taxon>Viridiplantae</taxon>
        <taxon>Streptophyta</taxon>
        <taxon>Embryophyta</taxon>
        <taxon>Tracheophyta</taxon>
        <taxon>Spermatophyta</taxon>
        <taxon>Magnoliopsida</taxon>
        <taxon>Liliopsida</taxon>
        <taxon>Poales</taxon>
        <taxon>Poaceae</taxon>
        <taxon>BOP clade</taxon>
        <taxon>Oryzoideae</taxon>
        <taxon>Oryzeae</taxon>
        <taxon>Oryzinae</taxon>
        <taxon>Oryza</taxon>
        <taxon>Oryza meyeriana</taxon>
    </lineage>
</organism>
<feature type="region of interest" description="Disordered" evidence="1">
    <location>
        <begin position="88"/>
        <end position="107"/>
    </location>
</feature>
<comment type="caution">
    <text evidence="2">The sequence shown here is derived from an EMBL/GenBank/DDBJ whole genome shotgun (WGS) entry which is preliminary data.</text>
</comment>
<evidence type="ECO:0000313" key="2">
    <source>
        <dbReference type="EMBL" id="KAF0915494.1"/>
    </source>
</evidence>
<evidence type="ECO:0000256" key="1">
    <source>
        <dbReference type="SAM" id="MobiDB-lite"/>
    </source>
</evidence>
<dbReference type="Proteomes" id="UP000479710">
    <property type="component" value="Unassembled WGS sequence"/>
</dbReference>
<evidence type="ECO:0000313" key="3">
    <source>
        <dbReference type="Proteomes" id="UP000479710"/>
    </source>
</evidence>
<gene>
    <name evidence="2" type="ORF">E2562_036536</name>
</gene>
<dbReference type="AlphaFoldDB" id="A0A6G1DTR5"/>
<reference evidence="2 3" key="1">
    <citation type="submission" date="2019-11" db="EMBL/GenBank/DDBJ databases">
        <title>Whole genome sequence of Oryza granulata.</title>
        <authorList>
            <person name="Li W."/>
        </authorList>
    </citation>
    <scope>NUCLEOTIDE SEQUENCE [LARGE SCALE GENOMIC DNA]</scope>
    <source>
        <strain evidence="3">cv. Menghai</strain>
        <tissue evidence="2">Leaf</tissue>
    </source>
</reference>
<proteinExistence type="predicted"/>
<dbReference type="EMBL" id="SPHZ02000006">
    <property type="protein sequence ID" value="KAF0915494.1"/>
    <property type="molecule type" value="Genomic_DNA"/>
</dbReference>
<protein>
    <submittedName>
        <fullName evidence="2">Uncharacterized protein</fullName>
    </submittedName>
</protein>
<accession>A0A6G1DTR5</accession>
<feature type="region of interest" description="Disordered" evidence="1">
    <location>
        <begin position="1"/>
        <end position="36"/>
    </location>
</feature>
<keyword evidence="3" id="KW-1185">Reference proteome</keyword>
<sequence>MLLSAAPTFLVPAPTAPSWQWPSPQPSTARPPLAPEPLDSYQKMLYVQAPPFRSTRSCRRAWSSVDDGDADTVSSASRCGGVVGRIVPQHRREQRGVRLGPRHAAGR</sequence>
<name>A0A6G1DTR5_9ORYZ</name>
<feature type="compositionally biased region" description="Low complexity" evidence="1">
    <location>
        <begin position="12"/>
        <end position="28"/>
    </location>
</feature>